<evidence type="ECO:0000313" key="2">
    <source>
        <dbReference type="Proteomes" id="UP001177003"/>
    </source>
</evidence>
<dbReference type="Proteomes" id="UP001177003">
    <property type="component" value="Chromosome 4"/>
</dbReference>
<evidence type="ECO:0000313" key="1">
    <source>
        <dbReference type="EMBL" id="CAI9279605.1"/>
    </source>
</evidence>
<proteinExistence type="predicted"/>
<dbReference type="EMBL" id="OX465080">
    <property type="protein sequence ID" value="CAI9279605.1"/>
    <property type="molecule type" value="Genomic_DNA"/>
</dbReference>
<gene>
    <name evidence="1" type="ORF">LSALG_LOCUS19397</name>
</gene>
<name>A0AA35YSU5_LACSI</name>
<keyword evidence="2" id="KW-1185">Reference proteome</keyword>
<reference evidence="1" key="1">
    <citation type="submission" date="2023-04" db="EMBL/GenBank/DDBJ databases">
        <authorList>
            <person name="Vijverberg K."/>
            <person name="Xiong W."/>
            <person name="Schranz E."/>
        </authorList>
    </citation>
    <scope>NUCLEOTIDE SEQUENCE</scope>
</reference>
<sequence length="185" mass="20950">MLETTVSLCSLNQSLQIPRFISSEGFISTNHTYIALAPPGEVRSLQNKAFFLDLFREARKAFLALSEDAKAPPTQVEAEDDLASAAELSTDGVSQLHKSLCAKSKAGYAWSRLRSIQRCSRIQGKQKVAIYLGIRNQATKERWPLLFQKYVSMFTLSHLHNLCIQLRNSCLFYIMKASNFFFPHQ</sequence>
<organism evidence="1 2">
    <name type="scientific">Lactuca saligna</name>
    <name type="common">Willowleaf lettuce</name>
    <dbReference type="NCBI Taxonomy" id="75948"/>
    <lineage>
        <taxon>Eukaryota</taxon>
        <taxon>Viridiplantae</taxon>
        <taxon>Streptophyta</taxon>
        <taxon>Embryophyta</taxon>
        <taxon>Tracheophyta</taxon>
        <taxon>Spermatophyta</taxon>
        <taxon>Magnoliopsida</taxon>
        <taxon>eudicotyledons</taxon>
        <taxon>Gunneridae</taxon>
        <taxon>Pentapetalae</taxon>
        <taxon>asterids</taxon>
        <taxon>campanulids</taxon>
        <taxon>Asterales</taxon>
        <taxon>Asteraceae</taxon>
        <taxon>Cichorioideae</taxon>
        <taxon>Cichorieae</taxon>
        <taxon>Lactucinae</taxon>
        <taxon>Lactuca</taxon>
    </lineage>
</organism>
<accession>A0AA35YSU5</accession>
<dbReference type="AlphaFoldDB" id="A0AA35YSU5"/>
<protein>
    <submittedName>
        <fullName evidence="1">Uncharacterized protein</fullName>
    </submittedName>
</protein>